<dbReference type="CDD" id="cd02042">
    <property type="entry name" value="ParAB_family"/>
    <property type="match status" value="1"/>
</dbReference>
<dbReference type="InterPro" id="IPR027417">
    <property type="entry name" value="P-loop_NTPase"/>
</dbReference>
<evidence type="ECO:0000259" key="3">
    <source>
        <dbReference type="Pfam" id="PF13614"/>
    </source>
</evidence>
<sequence length="295" mass="30884">MATPSSTNSMNRPKPLPTAIIAVVNQKGGVGKTTTSLNLAAGLARPAGREAACKVLLVDLDPQGNASTGLGIGYDQRGDGTYMALTGDQAAGERARILPSAIAGLDVMPASPDLAGAELEMMADPERTSRLKGALGRVSGAYDIILIDCPPGLGLLPLNALVAANKVLVPLQCEFFALEGVAQLAETVARVQQNFNPALQIEGIVLTMFDRRNNLSTQVAEDARAHFGSLVYTTQVPRNVRIPEAQSHGRSVMDYDSRSAGALAYQALAAELLERLNQGAPGTEPHHAQPESALA</sequence>
<accession>A0A4Y6UBL5</accession>
<evidence type="ECO:0000256" key="1">
    <source>
        <dbReference type="ARBA" id="ARBA00057242"/>
    </source>
</evidence>
<feature type="domain" description="AAA" evidence="3">
    <location>
        <begin position="19"/>
        <end position="201"/>
    </location>
</feature>
<dbReference type="InterPro" id="IPR050678">
    <property type="entry name" value="DNA_Partitioning_ATPase"/>
</dbReference>
<dbReference type="RefSeq" id="WP_141443212.1">
    <property type="nucleotide sequence ID" value="NZ_CP038231.1"/>
</dbReference>
<dbReference type="InterPro" id="IPR025669">
    <property type="entry name" value="AAA_dom"/>
</dbReference>
<name>A0A4Y6UBL5_9PROT</name>
<dbReference type="PANTHER" id="PTHR13696">
    <property type="entry name" value="P-LOOP CONTAINING NUCLEOSIDE TRIPHOSPHATE HYDROLASE"/>
    <property type="match status" value="1"/>
</dbReference>
<keyword evidence="5" id="KW-1185">Reference proteome</keyword>
<dbReference type="PANTHER" id="PTHR13696:SF52">
    <property type="entry name" value="PARA FAMILY PROTEIN CT_582"/>
    <property type="match status" value="1"/>
</dbReference>
<reference evidence="4 5" key="1">
    <citation type="submission" date="2019-03" db="EMBL/GenBank/DDBJ databases">
        <title>The complete genome sequence of Swingsia_sp. F3b2 LMG30590(T).</title>
        <authorList>
            <person name="Chua K.-O."/>
            <person name="Chan K.-G."/>
            <person name="See-Too W.-S."/>
        </authorList>
    </citation>
    <scope>NUCLEOTIDE SEQUENCE [LARGE SCALE GENOMIC DNA]</scope>
    <source>
        <strain evidence="4 5">F3b2</strain>
    </source>
</reference>
<dbReference type="EMBL" id="CP038231">
    <property type="protein sequence ID" value="QDH13505.1"/>
    <property type="molecule type" value="Genomic_DNA"/>
</dbReference>
<evidence type="ECO:0000256" key="2">
    <source>
        <dbReference type="ARBA" id="ARBA00074747"/>
    </source>
</evidence>
<protein>
    <recommendedName>
        <fullName evidence="2">Chromosome partitioning protein ParA</fullName>
    </recommendedName>
</protein>
<dbReference type="FunFam" id="3.40.50.300:FF:000285">
    <property type="entry name" value="Sporulation initiation inhibitor Soj"/>
    <property type="match status" value="1"/>
</dbReference>
<comment type="function">
    <text evidence="1">Involved in chromosome partition. Localize to both poles of the predivisional cell following completion of DNA replication.</text>
</comment>
<organism evidence="4 5">
    <name type="scientific">Formicincola oecophyllae</name>
    <dbReference type="NCBI Taxonomy" id="2558361"/>
    <lineage>
        <taxon>Bacteria</taxon>
        <taxon>Pseudomonadati</taxon>
        <taxon>Pseudomonadota</taxon>
        <taxon>Alphaproteobacteria</taxon>
        <taxon>Acetobacterales</taxon>
        <taxon>Acetobacteraceae</taxon>
        <taxon>Formicincola</taxon>
    </lineage>
</organism>
<dbReference type="KEGG" id="swf:E3E12_04045"/>
<dbReference type="Pfam" id="PF13614">
    <property type="entry name" value="AAA_31"/>
    <property type="match status" value="1"/>
</dbReference>
<dbReference type="OrthoDB" id="9815116at2"/>
<gene>
    <name evidence="4" type="ORF">E3E12_04045</name>
</gene>
<evidence type="ECO:0000313" key="5">
    <source>
        <dbReference type="Proteomes" id="UP000318709"/>
    </source>
</evidence>
<dbReference type="Gene3D" id="3.40.50.300">
    <property type="entry name" value="P-loop containing nucleotide triphosphate hydrolases"/>
    <property type="match status" value="1"/>
</dbReference>
<dbReference type="AlphaFoldDB" id="A0A4Y6UBL5"/>
<dbReference type="SUPFAM" id="SSF52540">
    <property type="entry name" value="P-loop containing nucleoside triphosphate hydrolases"/>
    <property type="match status" value="1"/>
</dbReference>
<dbReference type="Proteomes" id="UP000318709">
    <property type="component" value="Chromosome"/>
</dbReference>
<evidence type="ECO:0000313" key="4">
    <source>
        <dbReference type="EMBL" id="QDH13505.1"/>
    </source>
</evidence>
<proteinExistence type="predicted"/>